<feature type="transmembrane region" description="Helical" evidence="6">
    <location>
        <begin position="228"/>
        <end position="249"/>
    </location>
</feature>
<feature type="transmembrane region" description="Helical" evidence="6">
    <location>
        <begin position="299"/>
        <end position="330"/>
    </location>
</feature>
<evidence type="ECO:0000256" key="1">
    <source>
        <dbReference type="ARBA" id="ARBA00004141"/>
    </source>
</evidence>
<dbReference type="GO" id="GO:0016020">
    <property type="term" value="C:membrane"/>
    <property type="evidence" value="ECO:0007669"/>
    <property type="project" value="UniProtKB-SubCell"/>
</dbReference>
<dbReference type="RefSeq" id="WP_425518702.1">
    <property type="nucleotide sequence ID" value="NZ_JAUTBB010000001.1"/>
</dbReference>
<accession>A0AAW8GEG4</accession>
<keyword evidence="5 6" id="KW-0472">Membrane</keyword>
<feature type="transmembrane region" description="Helical" evidence="6">
    <location>
        <begin position="39"/>
        <end position="62"/>
    </location>
</feature>
<feature type="transmembrane region" description="Helical" evidence="6">
    <location>
        <begin position="14"/>
        <end position="32"/>
    </location>
</feature>
<comment type="similarity">
    <text evidence="2">Belongs to the autoinducer-2 exporter (AI-2E) (TC 2.A.86) family.</text>
</comment>
<protein>
    <submittedName>
        <fullName evidence="7">PurR-regulated permease PerM</fullName>
    </submittedName>
</protein>
<dbReference type="PANTHER" id="PTHR21716:SF62">
    <property type="entry name" value="TRANSPORT PROTEIN YDBI-RELATED"/>
    <property type="match status" value="1"/>
</dbReference>
<dbReference type="Pfam" id="PF01594">
    <property type="entry name" value="AI-2E_transport"/>
    <property type="match status" value="1"/>
</dbReference>
<evidence type="ECO:0000256" key="3">
    <source>
        <dbReference type="ARBA" id="ARBA00022692"/>
    </source>
</evidence>
<organism evidence="7 8">
    <name type="scientific">Pseudoxanthomonas winnipegensis</name>
    <dbReference type="NCBI Taxonomy" id="2480810"/>
    <lineage>
        <taxon>Bacteria</taxon>
        <taxon>Pseudomonadati</taxon>
        <taxon>Pseudomonadota</taxon>
        <taxon>Gammaproteobacteria</taxon>
        <taxon>Lysobacterales</taxon>
        <taxon>Lysobacteraceae</taxon>
        <taxon>Pseudoxanthomonas</taxon>
    </lineage>
</organism>
<evidence type="ECO:0000313" key="8">
    <source>
        <dbReference type="Proteomes" id="UP001234354"/>
    </source>
</evidence>
<gene>
    <name evidence="7" type="ORF">QE383_003052</name>
</gene>
<evidence type="ECO:0000256" key="4">
    <source>
        <dbReference type="ARBA" id="ARBA00022989"/>
    </source>
</evidence>
<comment type="subcellular location">
    <subcellularLocation>
        <location evidence="1">Membrane</location>
        <topology evidence="1">Multi-pass membrane protein</topology>
    </subcellularLocation>
</comment>
<keyword evidence="3 6" id="KW-0812">Transmembrane</keyword>
<reference evidence="7" key="1">
    <citation type="submission" date="2023-07" db="EMBL/GenBank/DDBJ databases">
        <title>Functional and genomic diversity of the sorghum phyllosphere microbiome.</title>
        <authorList>
            <person name="Shade A."/>
        </authorList>
    </citation>
    <scope>NUCLEOTIDE SEQUENCE</scope>
    <source>
        <strain evidence="7">SORGH_AS_0908</strain>
    </source>
</reference>
<keyword evidence="4 6" id="KW-1133">Transmembrane helix</keyword>
<dbReference type="InterPro" id="IPR002549">
    <property type="entry name" value="AI-2E-like"/>
</dbReference>
<proteinExistence type="inferred from homology"/>
<comment type="caution">
    <text evidence="7">The sequence shown here is derived from an EMBL/GenBank/DDBJ whole genome shotgun (WGS) entry which is preliminary data.</text>
</comment>
<feature type="transmembrane region" description="Helical" evidence="6">
    <location>
        <begin position="256"/>
        <end position="279"/>
    </location>
</feature>
<evidence type="ECO:0000256" key="5">
    <source>
        <dbReference type="ARBA" id="ARBA00023136"/>
    </source>
</evidence>
<evidence type="ECO:0000256" key="6">
    <source>
        <dbReference type="SAM" id="Phobius"/>
    </source>
</evidence>
<dbReference type="AlphaFoldDB" id="A0AAW8GEG4"/>
<dbReference type="Proteomes" id="UP001234354">
    <property type="component" value="Unassembled WGS sequence"/>
</dbReference>
<name>A0AAW8GEG4_9GAMM</name>
<evidence type="ECO:0000256" key="2">
    <source>
        <dbReference type="ARBA" id="ARBA00009773"/>
    </source>
</evidence>
<dbReference type="PANTHER" id="PTHR21716">
    <property type="entry name" value="TRANSMEMBRANE PROTEIN"/>
    <property type="match status" value="1"/>
</dbReference>
<dbReference type="GO" id="GO:0055085">
    <property type="term" value="P:transmembrane transport"/>
    <property type="evidence" value="ECO:0007669"/>
    <property type="project" value="TreeGrafter"/>
</dbReference>
<feature type="transmembrane region" description="Helical" evidence="6">
    <location>
        <begin position="68"/>
        <end position="90"/>
    </location>
</feature>
<feature type="transmembrane region" description="Helical" evidence="6">
    <location>
        <begin position="201"/>
        <end position="222"/>
    </location>
</feature>
<dbReference type="EMBL" id="JAUTBB010000001">
    <property type="protein sequence ID" value="MDQ1120744.1"/>
    <property type="molecule type" value="Genomic_DNA"/>
</dbReference>
<sequence>MTATPVPSSPLRPFAARVLVVLAIGALALLAWQLSELLLIMFGAVVVAVLLHGLTLLVRRWIRVPDWAALGLVVTVLVVVLAGIFTLFGTEVAGQIDTFRETLPAAWNKFHAWLQASPLGPQLERLPEQLRQGASTLAAHAGAFVMSAGRGVTDAVLMVVGGLYLAAQPDLYRRGVLRLLPLDQRPVADEALSSSGKALRAWLGGQLLAMAVIGTLTGLGLWALGVPVALGIGLLTALLDFIPIVGPVLAAIPAILLGFTVSPEVALGTLALFVVLQQLEGHVLQPLIQARAVDLPPALLLFSLFGIGALFGPMGVVLAAPMTVVLYVLVKQLYVRHALGDTEVEPQA</sequence>
<evidence type="ECO:0000313" key="7">
    <source>
        <dbReference type="EMBL" id="MDQ1120744.1"/>
    </source>
</evidence>